<dbReference type="PANTHER" id="PTHR10491:SF4">
    <property type="entry name" value="METHIONINE ADENOSYLTRANSFERASE 2 SUBUNIT BETA"/>
    <property type="match status" value="1"/>
</dbReference>
<dbReference type="GO" id="GO:0048270">
    <property type="term" value="F:methionine adenosyltransferase regulator activity"/>
    <property type="evidence" value="ECO:0007669"/>
    <property type="project" value="TreeGrafter"/>
</dbReference>
<evidence type="ECO:0000256" key="3">
    <source>
        <dbReference type="ARBA" id="ARBA00021596"/>
    </source>
</evidence>
<feature type="region of interest" description="Disordered" evidence="7">
    <location>
        <begin position="865"/>
        <end position="894"/>
    </location>
</feature>
<dbReference type="GO" id="GO:0016740">
    <property type="term" value="F:transferase activity"/>
    <property type="evidence" value="ECO:0007669"/>
    <property type="project" value="UniProtKB-KW"/>
</dbReference>
<evidence type="ECO:0000256" key="5">
    <source>
        <dbReference type="ARBA" id="ARBA00045998"/>
    </source>
</evidence>
<feature type="region of interest" description="Disordered" evidence="7">
    <location>
        <begin position="1055"/>
        <end position="1094"/>
    </location>
</feature>
<dbReference type="InterPro" id="IPR036034">
    <property type="entry name" value="PDZ_sf"/>
</dbReference>
<dbReference type="Pfam" id="PF00595">
    <property type="entry name" value="PDZ"/>
    <property type="match status" value="2"/>
</dbReference>
<feature type="region of interest" description="Disordered" evidence="7">
    <location>
        <begin position="746"/>
        <end position="781"/>
    </location>
</feature>
<feature type="compositionally biased region" description="Low complexity" evidence="7">
    <location>
        <begin position="755"/>
        <end position="766"/>
    </location>
</feature>
<evidence type="ECO:0000256" key="6">
    <source>
        <dbReference type="ARBA" id="ARBA00046786"/>
    </source>
</evidence>
<dbReference type="InterPro" id="IPR029903">
    <property type="entry name" value="RmlD-like-bd"/>
</dbReference>
<keyword evidence="9" id="KW-0808">Transferase</keyword>
<dbReference type="InterPro" id="IPR036291">
    <property type="entry name" value="NAD(P)-bd_dom_sf"/>
</dbReference>
<feature type="compositionally biased region" description="Polar residues" evidence="7">
    <location>
        <begin position="767"/>
        <end position="781"/>
    </location>
</feature>
<evidence type="ECO:0000259" key="8">
    <source>
        <dbReference type="PROSITE" id="PS50106"/>
    </source>
</evidence>
<dbReference type="PROSITE" id="PS50106">
    <property type="entry name" value="PDZ"/>
    <property type="match status" value="3"/>
</dbReference>
<dbReference type="CDD" id="cd05254">
    <property type="entry name" value="dTDP_HR_like_SDR_e"/>
    <property type="match status" value="1"/>
</dbReference>
<dbReference type="PANTHER" id="PTHR10491">
    <property type="entry name" value="DTDP-4-DEHYDRORHAMNOSE REDUCTASE"/>
    <property type="match status" value="1"/>
</dbReference>
<organism evidence="9">
    <name type="scientific">Hydra vulgaris</name>
    <name type="common">Hydra</name>
    <name type="synonym">Hydra attenuata</name>
    <dbReference type="NCBI Taxonomy" id="6087"/>
    <lineage>
        <taxon>Eukaryota</taxon>
        <taxon>Metazoa</taxon>
        <taxon>Cnidaria</taxon>
        <taxon>Hydrozoa</taxon>
        <taxon>Hydroidolina</taxon>
        <taxon>Anthoathecata</taxon>
        <taxon>Aplanulata</taxon>
        <taxon>Hydridae</taxon>
        <taxon>Hydra</taxon>
    </lineage>
</organism>
<dbReference type="InterPro" id="IPR001478">
    <property type="entry name" value="PDZ"/>
</dbReference>
<evidence type="ECO:0000256" key="1">
    <source>
        <dbReference type="ARBA" id="ARBA00005224"/>
    </source>
</evidence>
<comment type="pathway">
    <text evidence="1">Amino-acid biosynthesis; S-adenosyl-L-methionine biosynthesis; S-adenosyl-L-methionine from L-methionine: step 1/1.</text>
</comment>
<dbReference type="Gene3D" id="2.30.42.10">
    <property type="match status" value="4"/>
</dbReference>
<feature type="non-terminal residue" evidence="9">
    <location>
        <position position="1"/>
    </location>
</feature>
<dbReference type="Gene3D" id="3.40.50.720">
    <property type="entry name" value="NAD(P)-binding Rossmann-like Domain"/>
    <property type="match status" value="1"/>
</dbReference>
<feature type="domain" description="PDZ" evidence="8">
    <location>
        <begin position="1265"/>
        <end position="1350"/>
    </location>
</feature>
<name>T2M458_HYDVU</name>
<protein>
    <recommendedName>
        <fullName evidence="3">Methionine adenosyltransferase 2 subunit beta</fullName>
    </recommendedName>
    <alternativeName>
        <fullName evidence="4">Methionine adenosyltransferase II beta</fullName>
    </alternativeName>
</protein>
<dbReference type="UniPathway" id="UPA00315">
    <property type="reaction ID" value="UER00080"/>
</dbReference>
<evidence type="ECO:0000256" key="2">
    <source>
        <dbReference type="ARBA" id="ARBA00008656"/>
    </source>
</evidence>
<dbReference type="InterPro" id="IPR005913">
    <property type="entry name" value="dTDP_dehydrorham_reduct"/>
</dbReference>
<feature type="compositionally biased region" description="Polar residues" evidence="7">
    <location>
        <begin position="865"/>
        <end position="884"/>
    </location>
</feature>
<comment type="similarity">
    <text evidence="2">Belongs to the dTDP-4-dehydrorhamnose reductase family. MAT2B subfamily.</text>
</comment>
<dbReference type="EMBL" id="HAAD01000667">
    <property type="protein sequence ID" value="CDG66899.1"/>
    <property type="molecule type" value="mRNA"/>
</dbReference>
<dbReference type="Pfam" id="PF04321">
    <property type="entry name" value="RmlD_sub_bind"/>
    <property type="match status" value="1"/>
</dbReference>
<dbReference type="CDD" id="cd00136">
    <property type="entry name" value="PDZ_canonical"/>
    <property type="match status" value="3"/>
</dbReference>
<reference evidence="9" key="1">
    <citation type="journal article" date="2013" name="Genome Biol. Evol.">
        <title>Punctuated emergences of genetic and phenotypic innovations in eumetazoan, bilaterian, euteleostome, and hominidae ancestors.</title>
        <authorList>
            <person name="Wenger Y."/>
            <person name="Galliot B."/>
        </authorList>
    </citation>
    <scope>NUCLEOTIDE SEQUENCE</scope>
    <source>
        <tissue evidence="9">Whole animals</tissue>
    </source>
</reference>
<sequence>MSVAKLCVDETYKLLRSLKPGLVQLELKRKFENNDAFFGSDLDGCISQKTELSASPEEHMLNSLMSPATPVKGIRNNNPTSVVSLYESGISDEENSISSNASLNFDDNVESNFQNMEVHHSFINKTNNIWCSSDDINTDLAANDANSNVNILQKNQVHNSIKENLDYLILERDLNELEMFESLQSSTSDEEGFENNVQCTEEIDMATLDDEPDKKKKKCISSVEIITKKLSLLLDRCAISDAARTIKATIESLGRNVGFGIKIRKEANGFQVLVKSVVEDGPAYLAKGSKFGGLRVGDQLVQINDKLLRNLNTKQIINVFKNMPKTSIIALKRKLLENSIDTKKSFTYGSYNEITPEIVPFGYKVYQFSINKNDFTGFKLAPASKCHGFYQLQNMLSGKLAIKSNLLHGDILYSINGIIMSSFSHLQVQQILKQCVMLAEVIVFREYDVLSSSECLIKNASFNAPFSENKITSIDRLPSNKFYMDEEESDGSFCGVNNLPECISVNSRPTAGPFLIECNKTFKCLGLDVMVDENGDCVITNINPAGILAKNDLIRTNDHLIAVNGQLVTGKPVSFIKDLLRNIPRGKVQIIFCATQSSLERNANNDVSSTLNKLANVSKTGKVDNVCKANKDPYYHSNGIQQNFSNQAIADDASDMASLPPAPPCPEFQHVDCNNNPLSKECLDDDLESMFSSVPAPPPPINFQSKKIVDTEFNENIRSTKSNRVLEKNSSVCFFERKSQKSMKCNITDSEEGYSSDSSNGTSTKSETSLGDESNISLPASPSFRVTNVDLTYLHPPNMNKVESINSKNFTKQESKRIYEQVDSFSKSLKPDLKLKPDIILCSDINKKDVDMNLDDVLLPNKSSLKQSEQVKNSNQKENFNSESMDYKKSSTRQSLVQTSDNMLSGNKSPTKFEGLNFNPNFATLTQSIDQIPKSTLVCGRIDVQDGQQDIQKDLICYPSSPSSNSQNKSSYAAEGPTALTNLYNSDKVELYSEVNHGFDKIASPYINTQLTAYKVSMDRSTSMSTCLNKSLSQSKESLSSLYSNESKKRAPSLQELFFPPPPLSNDVDEDSPPNSMPEKLKKNSVSETKNQDQMITRSQNANVMCDKLIHSISNANMMLNSDSIDNRQFIYTKKLHVENDEKLSLYKNPIPKPPRRYSHEQKANFENVERNQDKNNNNNLSNVNSLSNEYQNISCLEDDINNMEELSVKISPKDVNQLYASVDFNKKISSQTISKNELTRLTQSEIQKDNMRTKKASNEEGTFQIELLKERGKSLGIVITGGNNTIAKLVLIKEVSKNSIANRCSIPLLPGDEIIEVNGQNVTGLSHNDVLNTLKNAPPLLNLKINRKSHRNKELLTLLENETTLPKMNTGNFLSNLKDTTQNQVKSELIVQEKLSLPNGRVVISGASGLLGRSIYRELVNNTKWEVLGLGFTRLGGNLHKVDLCNEEDLKRFIEKEKPDVFIHSAAERRPDFVASNKEHTTQLNITSTKIISKLMNQNGGFVLYISTDYVFDGFNPPYKTTDIPNPLNEYGLSKREGEICILENCTNYGILRVPILYGEVEYLQESAVTGLFELLKDSKTPKKVSNYEQRFPTSTDDIAVVCRQIVEYNRLNNSFHGIWHWSSNQKMTKYKIVEIMAQVFNLSMKHIEPDNEPSVGVSRPYDCELDCSNLIDLGIGKQTDFKENIKKYLEKFV</sequence>
<feature type="domain" description="PDZ" evidence="8">
    <location>
        <begin position="245"/>
        <end position="335"/>
    </location>
</feature>
<comment type="subunit">
    <text evidence="6">Heterotrimer; composed of a catalytic MAT2A homodimer that binds one regulatory MAT2B chain. Heterohexamer; composed of a central, catalytic MAT2A homotetramer flanked on either side by a regulatory MAT2B chain. NADP binding increases the affinity for MAT2A.</text>
</comment>
<accession>T2M458</accession>
<dbReference type="SMART" id="SM00228">
    <property type="entry name" value="PDZ"/>
    <property type="match status" value="4"/>
</dbReference>
<dbReference type="SUPFAM" id="SSF50156">
    <property type="entry name" value="PDZ domain-like"/>
    <property type="match status" value="4"/>
</dbReference>
<dbReference type="SUPFAM" id="SSF51735">
    <property type="entry name" value="NAD(P)-binding Rossmann-fold domains"/>
    <property type="match status" value="1"/>
</dbReference>
<dbReference type="GO" id="GO:0048269">
    <property type="term" value="C:methionine adenosyltransferase complex"/>
    <property type="evidence" value="ECO:0007669"/>
    <property type="project" value="TreeGrafter"/>
</dbReference>
<feature type="domain" description="PDZ" evidence="8">
    <location>
        <begin position="515"/>
        <end position="582"/>
    </location>
</feature>
<evidence type="ECO:0000256" key="7">
    <source>
        <dbReference type="SAM" id="MobiDB-lite"/>
    </source>
</evidence>
<dbReference type="OrthoDB" id="6022711at2759"/>
<dbReference type="GO" id="GO:0006556">
    <property type="term" value="P:S-adenosylmethionine biosynthetic process"/>
    <property type="evidence" value="ECO:0007669"/>
    <property type="project" value="UniProtKB-UniPathway"/>
</dbReference>
<proteinExistence type="evidence at transcript level"/>
<dbReference type="FunFam" id="3.40.50.720:FF:000357">
    <property type="entry name" value="Methionine adenosyltransferase 2 subunit beta"/>
    <property type="match status" value="1"/>
</dbReference>
<evidence type="ECO:0000313" key="9">
    <source>
        <dbReference type="EMBL" id="CDG66899.1"/>
    </source>
</evidence>
<comment type="function">
    <text evidence="5">Regulatory subunit of S-adenosylmethionine synthetase 2, an enzyme that catalyzes the formation of S-adenosylmethionine from methionine and ATP. Regulates MAT2A catalytic activity by changing its kinetic properties, increasing its affinity for L-methionine. Can bind NADP (in vitro).</text>
</comment>
<evidence type="ECO:0000256" key="4">
    <source>
        <dbReference type="ARBA" id="ARBA00029977"/>
    </source>
</evidence>
<feature type="compositionally biased region" description="Polar residues" evidence="7">
    <location>
        <begin position="1084"/>
        <end position="1094"/>
    </location>
</feature>
<gene>
    <name evidence="9" type="primary">MAT2B</name>
</gene>